<dbReference type="InterPro" id="IPR048279">
    <property type="entry name" value="MdtK-like"/>
</dbReference>
<evidence type="ECO:0000256" key="1">
    <source>
        <dbReference type="ARBA" id="ARBA00003408"/>
    </source>
</evidence>
<feature type="transmembrane region" description="Helical" evidence="13">
    <location>
        <begin position="162"/>
        <end position="180"/>
    </location>
</feature>
<keyword evidence="7" id="KW-1003">Cell membrane</keyword>
<proteinExistence type="inferred from homology"/>
<dbReference type="EMBL" id="CP017269">
    <property type="protein sequence ID" value="AOT73235.1"/>
    <property type="molecule type" value="Genomic_DNA"/>
</dbReference>
<evidence type="ECO:0000256" key="3">
    <source>
        <dbReference type="ARBA" id="ARBA00010199"/>
    </source>
</evidence>
<evidence type="ECO:0000256" key="13">
    <source>
        <dbReference type="SAM" id="Phobius"/>
    </source>
</evidence>
<name>A0A1D8GQL0_9FIRM</name>
<dbReference type="Proteomes" id="UP000095743">
    <property type="component" value="Chromosome"/>
</dbReference>
<keyword evidence="9 13" id="KW-1133">Transmembrane helix</keyword>
<feature type="transmembrane region" description="Helical" evidence="13">
    <location>
        <begin position="388"/>
        <end position="409"/>
    </location>
</feature>
<gene>
    <name evidence="14" type="ORF">Gferi_20605</name>
</gene>
<dbReference type="KEGG" id="gfe:Gferi_20605"/>
<keyword evidence="10" id="KW-0406">Ion transport</keyword>
<dbReference type="NCBIfam" id="TIGR00797">
    <property type="entry name" value="matE"/>
    <property type="match status" value="1"/>
</dbReference>
<feature type="transmembrane region" description="Helical" evidence="13">
    <location>
        <begin position="249"/>
        <end position="272"/>
    </location>
</feature>
<sequence>MTKKEMRKRIYAMILPISLENVLQMLAGFVAMAMIGRISTIAIGAVGLSMRITQIVWAIFKGVTTGATIFAAQAYGAQDSKRLRQVVQQTLLSVLLFVIGIQQLIYWKAPLLVHWLGGKDELLEKGTLYLRTISWGLPFMAIMLVVAGVLQGMGNAKTPMKIAFIMNGVNIVGNYLLIYGNFGFPSLGIRGSAMATAFAQFIGAVIGLYILFGKGGTLEGLFSHSFFRPDWRRISEIYRLGTPTAMESIFWQFCTILLTKLILTFGEVALAAHQLGIQAEAISYMPAMGFSIAATAFVGQSLGAKEPAMAKKYLKEIVQGSVVLTSISMAILLFLPYQVMGLLTNQVEVIRLGAVYLMLMAFVQIPQNLAGVLYGAMRGAGFTKAPMIVAGTGLWLVRLPLAYILSIGFRLNIYGIWYAITFDMAFRFILSYLLYKRKNIYGEESKFQTVND</sequence>
<dbReference type="PIRSF" id="PIRSF006603">
    <property type="entry name" value="DinF"/>
    <property type="match status" value="1"/>
</dbReference>
<dbReference type="InterPro" id="IPR002528">
    <property type="entry name" value="MATE_fam"/>
</dbReference>
<evidence type="ECO:0000256" key="2">
    <source>
        <dbReference type="ARBA" id="ARBA00004651"/>
    </source>
</evidence>
<feature type="transmembrane region" description="Helical" evidence="13">
    <location>
        <begin position="89"/>
        <end position="109"/>
    </location>
</feature>
<feature type="transmembrane region" description="Helical" evidence="13">
    <location>
        <begin position="355"/>
        <end position="376"/>
    </location>
</feature>
<keyword evidence="15" id="KW-1185">Reference proteome</keyword>
<dbReference type="GO" id="GO:0015297">
    <property type="term" value="F:antiporter activity"/>
    <property type="evidence" value="ECO:0007669"/>
    <property type="project" value="UniProtKB-KW"/>
</dbReference>
<feature type="transmembrane region" description="Helical" evidence="13">
    <location>
        <begin position="129"/>
        <end position="150"/>
    </location>
</feature>
<dbReference type="GO" id="GO:0006811">
    <property type="term" value="P:monoatomic ion transport"/>
    <property type="evidence" value="ECO:0007669"/>
    <property type="project" value="UniProtKB-KW"/>
</dbReference>
<dbReference type="GO" id="GO:0005886">
    <property type="term" value="C:plasma membrane"/>
    <property type="evidence" value="ECO:0007669"/>
    <property type="project" value="UniProtKB-SubCell"/>
</dbReference>
<feature type="transmembrane region" description="Helical" evidence="13">
    <location>
        <begin position="55"/>
        <end position="77"/>
    </location>
</feature>
<accession>A0A1D8GQL0</accession>
<evidence type="ECO:0000256" key="6">
    <source>
        <dbReference type="ARBA" id="ARBA00022449"/>
    </source>
</evidence>
<feature type="transmembrane region" description="Helical" evidence="13">
    <location>
        <begin position="316"/>
        <end position="335"/>
    </location>
</feature>
<dbReference type="PANTHER" id="PTHR43298">
    <property type="entry name" value="MULTIDRUG RESISTANCE PROTEIN NORM-RELATED"/>
    <property type="match status" value="1"/>
</dbReference>
<comment type="function">
    <text evidence="1">Multidrug efflux pump.</text>
</comment>
<keyword evidence="11 13" id="KW-0472">Membrane</keyword>
<evidence type="ECO:0000256" key="9">
    <source>
        <dbReference type="ARBA" id="ARBA00022989"/>
    </source>
</evidence>
<evidence type="ECO:0000256" key="10">
    <source>
        <dbReference type="ARBA" id="ARBA00023065"/>
    </source>
</evidence>
<protein>
    <recommendedName>
        <fullName evidence="4">Probable multidrug resistance protein NorM</fullName>
    </recommendedName>
    <alternativeName>
        <fullName evidence="12">Multidrug-efflux transporter</fullName>
    </alternativeName>
</protein>
<dbReference type="InterPro" id="IPR050222">
    <property type="entry name" value="MATE_MdtK"/>
</dbReference>
<evidence type="ECO:0000313" key="15">
    <source>
        <dbReference type="Proteomes" id="UP000095743"/>
    </source>
</evidence>
<dbReference type="AlphaFoldDB" id="A0A1D8GQL0"/>
<evidence type="ECO:0000256" key="7">
    <source>
        <dbReference type="ARBA" id="ARBA00022475"/>
    </source>
</evidence>
<organism evidence="14 15">
    <name type="scientific">Geosporobacter ferrireducens</name>
    <dbReference type="NCBI Taxonomy" id="1424294"/>
    <lineage>
        <taxon>Bacteria</taxon>
        <taxon>Bacillati</taxon>
        <taxon>Bacillota</taxon>
        <taxon>Clostridia</taxon>
        <taxon>Peptostreptococcales</taxon>
        <taxon>Thermotaleaceae</taxon>
        <taxon>Geosporobacter</taxon>
    </lineage>
</organism>
<feature type="transmembrane region" description="Helical" evidence="13">
    <location>
        <begin position="284"/>
        <end position="304"/>
    </location>
</feature>
<evidence type="ECO:0000313" key="14">
    <source>
        <dbReference type="EMBL" id="AOT73235.1"/>
    </source>
</evidence>
<evidence type="ECO:0000256" key="8">
    <source>
        <dbReference type="ARBA" id="ARBA00022692"/>
    </source>
</evidence>
<dbReference type="CDD" id="cd13137">
    <property type="entry name" value="MATE_NorM_like"/>
    <property type="match status" value="1"/>
</dbReference>
<dbReference type="OrthoDB" id="62420at2"/>
<evidence type="ECO:0000256" key="12">
    <source>
        <dbReference type="ARBA" id="ARBA00031636"/>
    </source>
</evidence>
<dbReference type="STRING" id="1424294.Gferi_20605"/>
<evidence type="ECO:0000256" key="11">
    <source>
        <dbReference type="ARBA" id="ARBA00023136"/>
    </source>
</evidence>
<keyword evidence="6" id="KW-0050">Antiport</keyword>
<dbReference type="Pfam" id="PF01554">
    <property type="entry name" value="MatE"/>
    <property type="match status" value="2"/>
</dbReference>
<keyword evidence="8 13" id="KW-0812">Transmembrane</keyword>
<comment type="subcellular location">
    <subcellularLocation>
        <location evidence="2">Cell membrane</location>
        <topology evidence="2">Multi-pass membrane protein</topology>
    </subcellularLocation>
</comment>
<feature type="transmembrane region" description="Helical" evidence="13">
    <location>
        <begin position="21"/>
        <end position="43"/>
    </location>
</feature>
<keyword evidence="5" id="KW-0813">Transport</keyword>
<evidence type="ECO:0000256" key="4">
    <source>
        <dbReference type="ARBA" id="ARBA00020268"/>
    </source>
</evidence>
<dbReference type="PANTHER" id="PTHR43298:SF2">
    <property type="entry name" value="FMN_FAD EXPORTER YEEO-RELATED"/>
    <property type="match status" value="1"/>
</dbReference>
<dbReference type="GO" id="GO:0042910">
    <property type="term" value="F:xenobiotic transmembrane transporter activity"/>
    <property type="evidence" value="ECO:0007669"/>
    <property type="project" value="InterPro"/>
</dbReference>
<comment type="similarity">
    <text evidence="3">Belongs to the multi antimicrobial extrusion (MATE) (TC 2.A.66.1) family.</text>
</comment>
<reference evidence="14 15" key="1">
    <citation type="submission" date="2016-09" db="EMBL/GenBank/DDBJ databases">
        <title>Genomic analysis reveals versatility of anaerobic energy metabolism of Geosporobacter ferrireducens IRF9 of phylum Firmicutes.</title>
        <authorList>
            <person name="Kim S.-J."/>
        </authorList>
    </citation>
    <scope>NUCLEOTIDE SEQUENCE [LARGE SCALE GENOMIC DNA]</scope>
    <source>
        <strain evidence="14 15">IRF9</strain>
    </source>
</reference>
<evidence type="ECO:0000256" key="5">
    <source>
        <dbReference type="ARBA" id="ARBA00022448"/>
    </source>
</evidence>
<feature type="transmembrane region" description="Helical" evidence="13">
    <location>
        <begin position="192"/>
        <end position="212"/>
    </location>
</feature>
<feature type="transmembrane region" description="Helical" evidence="13">
    <location>
        <begin position="415"/>
        <end position="435"/>
    </location>
</feature>